<evidence type="ECO:0000313" key="1">
    <source>
        <dbReference type="EMBL" id="URS74493.1"/>
    </source>
</evidence>
<dbReference type="Proteomes" id="UP000017590">
    <property type="component" value="Chromosome"/>
</dbReference>
<sequence>MEYRFFQRSNDCSIYLIKE</sequence>
<reference evidence="2" key="1">
    <citation type="journal article" date="2014" name="Biotechnol. Biofuels">
        <title>Comparison of single-molecule sequencing and hybrid approaches for finishing the genome of Clostridium autoethanogenum and analysis of CRISPR systems in industrial relevant Clostridia.</title>
        <authorList>
            <person name="Brown S.D."/>
            <person name="Nagaraju S."/>
            <person name="Utturkar S."/>
            <person name="De Tissera S."/>
            <person name="Segovia S."/>
            <person name="Mitchell W."/>
            <person name="Land M.L."/>
            <person name="Dassanayake A."/>
            <person name="Kopke M."/>
        </authorList>
    </citation>
    <scope>NUCLEOTIDE SEQUENCE [LARGE SCALE GENOMIC DNA]</scope>
    <source>
        <strain evidence="2">DSM 10061</strain>
    </source>
</reference>
<protein>
    <submittedName>
        <fullName evidence="1">Uncharacterized protein</fullName>
    </submittedName>
</protein>
<keyword evidence="2" id="KW-1185">Reference proteome</keyword>
<proteinExistence type="predicted"/>
<name>A0ABY4TQX0_9CLOT</name>
<dbReference type="EMBL" id="CP006763">
    <property type="protein sequence ID" value="URS74493.1"/>
    <property type="molecule type" value="Genomic_DNA"/>
</dbReference>
<accession>A0ABY4TQX0</accession>
<evidence type="ECO:0000313" key="2">
    <source>
        <dbReference type="Proteomes" id="UP000017590"/>
    </source>
</evidence>
<organism evidence="1 2">
    <name type="scientific">Clostridium autoethanogenum DSM 10061</name>
    <dbReference type="NCBI Taxonomy" id="1341692"/>
    <lineage>
        <taxon>Bacteria</taxon>
        <taxon>Bacillati</taxon>
        <taxon>Bacillota</taxon>
        <taxon>Clostridia</taxon>
        <taxon>Eubacteriales</taxon>
        <taxon>Clostridiaceae</taxon>
        <taxon>Clostridium</taxon>
    </lineage>
</organism>
<gene>
    <name evidence="1" type="ORF">CAETHG_04095</name>
</gene>